<dbReference type="Pfam" id="PF16859">
    <property type="entry name" value="TetR_C_11"/>
    <property type="match status" value="1"/>
</dbReference>
<evidence type="ECO:0000259" key="6">
    <source>
        <dbReference type="PROSITE" id="PS50977"/>
    </source>
</evidence>
<evidence type="ECO:0000256" key="1">
    <source>
        <dbReference type="ARBA" id="ARBA00023015"/>
    </source>
</evidence>
<dbReference type="SUPFAM" id="SSF46689">
    <property type="entry name" value="Homeodomain-like"/>
    <property type="match status" value="1"/>
</dbReference>
<dbReference type="Pfam" id="PF00440">
    <property type="entry name" value="TetR_N"/>
    <property type="match status" value="1"/>
</dbReference>
<dbReference type="Gene3D" id="1.10.10.60">
    <property type="entry name" value="Homeodomain-like"/>
    <property type="match status" value="1"/>
</dbReference>
<dbReference type="InterPro" id="IPR001647">
    <property type="entry name" value="HTH_TetR"/>
</dbReference>
<protein>
    <submittedName>
        <fullName evidence="7">DNA-binding transcriptional regulator, AcrR family</fullName>
    </submittedName>
</protein>
<evidence type="ECO:0000256" key="3">
    <source>
        <dbReference type="ARBA" id="ARBA00023163"/>
    </source>
</evidence>
<evidence type="ECO:0000313" key="8">
    <source>
        <dbReference type="Proteomes" id="UP000198959"/>
    </source>
</evidence>
<dbReference type="AlphaFoldDB" id="A0A1C6S0S2"/>
<sequence>MTFPVGWGTARSGRRTRHGPFHILDTVSRNDATPAPVGGTPDPRGAGKITSARRRGRPRSTSAREAIVRAAGELALSGGGQAATIDAIAKRAGVSRTTIYRWWASPAAVLLEGLLDEVRDSIDPMADASARDALAHHVHALTDLLRDTLAGPLLRHVVAAAATDDLVNRALLDHWITPRRRSATSIVQRGIRAGQIDPDVDVDTVVDALCAPAYQRLVLGLSPLTREESHRLFDVVWRGIGIDPDSGPRGGDGQPGSTGVEQVTGRDARALRSGCVCDCG</sequence>
<organism evidence="7 8">
    <name type="scientific">Micromonospora pallida</name>
    <dbReference type="NCBI Taxonomy" id="145854"/>
    <lineage>
        <taxon>Bacteria</taxon>
        <taxon>Bacillati</taxon>
        <taxon>Actinomycetota</taxon>
        <taxon>Actinomycetes</taxon>
        <taxon>Micromonosporales</taxon>
        <taxon>Micromonosporaceae</taxon>
        <taxon>Micromonospora</taxon>
    </lineage>
</organism>
<dbReference type="InterPro" id="IPR050109">
    <property type="entry name" value="HTH-type_TetR-like_transc_reg"/>
</dbReference>
<dbReference type="EMBL" id="FMHW01000002">
    <property type="protein sequence ID" value="SCL22995.1"/>
    <property type="molecule type" value="Genomic_DNA"/>
</dbReference>
<dbReference type="Gene3D" id="1.10.357.10">
    <property type="entry name" value="Tetracycline Repressor, domain 2"/>
    <property type="match status" value="1"/>
</dbReference>
<accession>A0A1C6S0S2</accession>
<reference evidence="8" key="1">
    <citation type="submission" date="2016-06" db="EMBL/GenBank/DDBJ databases">
        <authorList>
            <person name="Varghese N."/>
            <person name="Submissions Spin"/>
        </authorList>
    </citation>
    <scope>NUCLEOTIDE SEQUENCE [LARGE SCALE GENOMIC DNA]</scope>
    <source>
        <strain evidence="8">DSM 43817</strain>
    </source>
</reference>
<dbReference type="GO" id="GO:0003700">
    <property type="term" value="F:DNA-binding transcription factor activity"/>
    <property type="evidence" value="ECO:0007669"/>
    <property type="project" value="TreeGrafter"/>
</dbReference>
<dbReference type="SUPFAM" id="SSF48498">
    <property type="entry name" value="Tetracyclin repressor-like, C-terminal domain"/>
    <property type="match status" value="1"/>
</dbReference>
<keyword evidence="1" id="KW-0805">Transcription regulation</keyword>
<name>A0A1C6S0S2_9ACTN</name>
<evidence type="ECO:0000256" key="4">
    <source>
        <dbReference type="PROSITE-ProRule" id="PRU00335"/>
    </source>
</evidence>
<gene>
    <name evidence="7" type="ORF">GA0074692_1497</name>
</gene>
<feature type="domain" description="HTH tetR-type" evidence="6">
    <location>
        <begin position="61"/>
        <end position="121"/>
    </location>
</feature>
<feature type="DNA-binding region" description="H-T-H motif" evidence="4">
    <location>
        <begin position="84"/>
        <end position="103"/>
    </location>
</feature>
<dbReference type="PANTHER" id="PTHR30055">
    <property type="entry name" value="HTH-TYPE TRANSCRIPTIONAL REGULATOR RUTR"/>
    <property type="match status" value="1"/>
</dbReference>
<evidence type="ECO:0000256" key="2">
    <source>
        <dbReference type="ARBA" id="ARBA00023125"/>
    </source>
</evidence>
<dbReference type="GO" id="GO:0000976">
    <property type="term" value="F:transcription cis-regulatory region binding"/>
    <property type="evidence" value="ECO:0007669"/>
    <property type="project" value="TreeGrafter"/>
</dbReference>
<feature type="region of interest" description="Disordered" evidence="5">
    <location>
        <begin position="27"/>
        <end position="62"/>
    </location>
</feature>
<proteinExistence type="predicted"/>
<keyword evidence="3" id="KW-0804">Transcription</keyword>
<dbReference type="Proteomes" id="UP000198959">
    <property type="component" value="Unassembled WGS sequence"/>
</dbReference>
<evidence type="ECO:0000256" key="5">
    <source>
        <dbReference type="SAM" id="MobiDB-lite"/>
    </source>
</evidence>
<evidence type="ECO:0000313" key="7">
    <source>
        <dbReference type="EMBL" id="SCL22995.1"/>
    </source>
</evidence>
<dbReference type="InterPro" id="IPR009057">
    <property type="entry name" value="Homeodomain-like_sf"/>
</dbReference>
<dbReference type="PANTHER" id="PTHR30055:SF148">
    <property type="entry name" value="TETR-FAMILY TRANSCRIPTIONAL REGULATOR"/>
    <property type="match status" value="1"/>
</dbReference>
<dbReference type="PROSITE" id="PS50977">
    <property type="entry name" value="HTH_TETR_2"/>
    <property type="match status" value="1"/>
</dbReference>
<dbReference type="InterPro" id="IPR011075">
    <property type="entry name" value="TetR_C"/>
</dbReference>
<keyword evidence="2 4" id="KW-0238">DNA-binding</keyword>
<feature type="region of interest" description="Disordered" evidence="5">
    <location>
        <begin position="244"/>
        <end position="264"/>
    </location>
</feature>
<dbReference type="InterPro" id="IPR036271">
    <property type="entry name" value="Tet_transcr_reg_TetR-rel_C_sf"/>
</dbReference>
<keyword evidence="8" id="KW-1185">Reference proteome</keyword>